<evidence type="ECO:0000313" key="4">
    <source>
        <dbReference type="Proteomes" id="UP000235145"/>
    </source>
</evidence>
<name>A0A9R1XME9_LACSA</name>
<dbReference type="SUPFAM" id="SSF53098">
    <property type="entry name" value="Ribonuclease H-like"/>
    <property type="match status" value="1"/>
</dbReference>
<dbReference type="GO" id="GO:0003677">
    <property type="term" value="F:DNA binding"/>
    <property type="evidence" value="ECO:0007669"/>
    <property type="project" value="InterPro"/>
</dbReference>
<dbReference type="Pfam" id="PF14372">
    <property type="entry name" value="hAT-like_RNase-H"/>
    <property type="match status" value="1"/>
</dbReference>
<gene>
    <name evidence="3" type="ORF">LSAT_V11C200094020</name>
</gene>
<reference evidence="3 4" key="1">
    <citation type="journal article" date="2017" name="Nat. Commun.">
        <title>Genome assembly with in vitro proximity ligation data and whole-genome triplication in lettuce.</title>
        <authorList>
            <person name="Reyes-Chin-Wo S."/>
            <person name="Wang Z."/>
            <person name="Yang X."/>
            <person name="Kozik A."/>
            <person name="Arikit S."/>
            <person name="Song C."/>
            <person name="Xia L."/>
            <person name="Froenicke L."/>
            <person name="Lavelle D.O."/>
            <person name="Truco M.J."/>
            <person name="Xia R."/>
            <person name="Zhu S."/>
            <person name="Xu C."/>
            <person name="Xu H."/>
            <person name="Xu X."/>
            <person name="Cox K."/>
            <person name="Korf I."/>
            <person name="Meyers B.C."/>
            <person name="Michelmore R.W."/>
        </authorList>
    </citation>
    <scope>NUCLEOTIDE SEQUENCE [LARGE SCALE GENOMIC DNA]</scope>
    <source>
        <strain evidence="4">cv. Salinas</strain>
        <tissue evidence="3">Seedlings</tissue>
    </source>
</reference>
<dbReference type="InterPro" id="IPR008906">
    <property type="entry name" value="HATC_C_dom"/>
</dbReference>
<dbReference type="AlphaFoldDB" id="A0A9R1XME9"/>
<accession>A0A9R1XME9</accession>
<comment type="caution">
    <text evidence="3">The sequence shown here is derived from an EMBL/GenBank/DDBJ whole genome shotgun (WGS) entry which is preliminary data.</text>
</comment>
<dbReference type="PANTHER" id="PTHR23272">
    <property type="entry name" value="BED FINGER-RELATED"/>
    <property type="match status" value="1"/>
</dbReference>
<sequence length="245" mass="28108">MAAKMKEKYDKYWSNSSNINVFLFIAPILDSRYKLGYVSIIISQTYDEEKAKNLSDQLEKVLRDLYAHYSHEVGVINENSKSSFEKVDEEIVIDVDDDPTTFLNNQYKRLLEENSSGTAAKCELDSYLGEQWESLDNKFDILSWWKKNQVRFPVITTIARDVLAIPATTVASESSFSTGGRVLDAFRSSLTPKTVEALICCQNWLRSKNVPNDIEESFEALENYEADMTLDYGCFVCYQTTVKHF</sequence>
<dbReference type="InterPro" id="IPR012337">
    <property type="entry name" value="RNaseH-like_sf"/>
</dbReference>
<organism evidence="3 4">
    <name type="scientific">Lactuca sativa</name>
    <name type="common">Garden lettuce</name>
    <dbReference type="NCBI Taxonomy" id="4236"/>
    <lineage>
        <taxon>Eukaryota</taxon>
        <taxon>Viridiplantae</taxon>
        <taxon>Streptophyta</taxon>
        <taxon>Embryophyta</taxon>
        <taxon>Tracheophyta</taxon>
        <taxon>Spermatophyta</taxon>
        <taxon>Magnoliopsida</taxon>
        <taxon>eudicotyledons</taxon>
        <taxon>Gunneridae</taxon>
        <taxon>Pentapetalae</taxon>
        <taxon>asterids</taxon>
        <taxon>campanulids</taxon>
        <taxon>Asterales</taxon>
        <taxon>Asteraceae</taxon>
        <taxon>Cichorioideae</taxon>
        <taxon>Cichorieae</taxon>
        <taxon>Lactucinae</taxon>
        <taxon>Lactuca</taxon>
    </lineage>
</organism>
<feature type="domain" description="HAT C-terminal dimerisation" evidence="1">
    <location>
        <begin position="123"/>
        <end position="205"/>
    </location>
</feature>
<dbReference type="PANTHER" id="PTHR23272:SF182">
    <property type="entry name" value="OS09G0381850 PROTEIN"/>
    <property type="match status" value="1"/>
</dbReference>
<dbReference type="GO" id="GO:0046983">
    <property type="term" value="F:protein dimerization activity"/>
    <property type="evidence" value="ECO:0007669"/>
    <property type="project" value="InterPro"/>
</dbReference>
<evidence type="ECO:0008006" key="5">
    <source>
        <dbReference type="Google" id="ProtNLM"/>
    </source>
</evidence>
<dbReference type="EMBL" id="NBSK02000002">
    <property type="protein sequence ID" value="KAJ0220270.1"/>
    <property type="molecule type" value="Genomic_DNA"/>
</dbReference>
<dbReference type="Proteomes" id="UP000235145">
    <property type="component" value="Unassembled WGS sequence"/>
</dbReference>
<protein>
    <recommendedName>
        <fullName evidence="5">HAT C-terminal dimerisation domain-containing protein</fullName>
    </recommendedName>
</protein>
<keyword evidence="4" id="KW-1185">Reference proteome</keyword>
<dbReference type="Pfam" id="PF05699">
    <property type="entry name" value="Dimer_Tnp_hAT"/>
    <property type="match status" value="1"/>
</dbReference>
<evidence type="ECO:0000259" key="1">
    <source>
        <dbReference type="Pfam" id="PF05699"/>
    </source>
</evidence>
<dbReference type="InterPro" id="IPR025525">
    <property type="entry name" value="hAT-like_transposase_RNase-H"/>
</dbReference>
<evidence type="ECO:0000259" key="2">
    <source>
        <dbReference type="Pfam" id="PF14372"/>
    </source>
</evidence>
<proteinExistence type="predicted"/>
<feature type="domain" description="hAT-like transposase RNase-H fold" evidence="2">
    <location>
        <begin position="1"/>
        <end position="69"/>
    </location>
</feature>
<evidence type="ECO:0000313" key="3">
    <source>
        <dbReference type="EMBL" id="KAJ0220270.1"/>
    </source>
</evidence>